<dbReference type="PANTHER" id="PTHR24421:SF10">
    <property type="entry name" value="NITRATE_NITRITE SENSOR PROTEIN NARQ"/>
    <property type="match status" value="1"/>
</dbReference>
<keyword evidence="8" id="KW-0902">Two-component regulatory system</keyword>
<dbReference type="Gene3D" id="1.20.5.1930">
    <property type="match status" value="1"/>
</dbReference>
<evidence type="ECO:0000256" key="3">
    <source>
        <dbReference type="ARBA" id="ARBA00022553"/>
    </source>
</evidence>
<evidence type="ECO:0000313" key="12">
    <source>
        <dbReference type="Proteomes" id="UP000435304"/>
    </source>
</evidence>
<dbReference type="Proteomes" id="UP000435304">
    <property type="component" value="Unassembled WGS sequence"/>
</dbReference>
<feature type="transmembrane region" description="Helical" evidence="9">
    <location>
        <begin position="21"/>
        <end position="40"/>
    </location>
</feature>
<keyword evidence="6 11" id="KW-0418">Kinase</keyword>
<dbReference type="PANTHER" id="PTHR24421">
    <property type="entry name" value="NITRATE/NITRITE SENSOR PROTEIN NARX-RELATED"/>
    <property type="match status" value="1"/>
</dbReference>
<reference evidence="11 12" key="1">
    <citation type="submission" date="2019-12" db="EMBL/GenBank/DDBJ databases">
        <title>Auraticoccus cholistani sp. nov., an actinomycete isolated from soil of Cholistan desert.</title>
        <authorList>
            <person name="Cheema M.T."/>
        </authorList>
    </citation>
    <scope>NUCLEOTIDE SEQUENCE [LARGE SCALE GENOMIC DNA]</scope>
    <source>
        <strain evidence="11 12">F435</strain>
    </source>
</reference>
<dbReference type="Gene3D" id="3.30.565.10">
    <property type="entry name" value="Histidine kinase-like ATPase, C-terminal domain"/>
    <property type="match status" value="1"/>
</dbReference>
<proteinExistence type="predicted"/>
<evidence type="ECO:0000256" key="6">
    <source>
        <dbReference type="ARBA" id="ARBA00022777"/>
    </source>
</evidence>
<name>A0A6A9UX15_9ACTN</name>
<evidence type="ECO:0000256" key="8">
    <source>
        <dbReference type="ARBA" id="ARBA00023012"/>
    </source>
</evidence>
<feature type="transmembrane region" description="Helical" evidence="9">
    <location>
        <begin position="113"/>
        <end position="136"/>
    </location>
</feature>
<dbReference type="AlphaFoldDB" id="A0A6A9UX15"/>
<comment type="caution">
    <text evidence="11">The sequence shown here is derived from an EMBL/GenBank/DDBJ whole genome shotgun (WGS) entry which is preliminary data.</text>
</comment>
<dbReference type="GO" id="GO:0016020">
    <property type="term" value="C:membrane"/>
    <property type="evidence" value="ECO:0007669"/>
    <property type="project" value="InterPro"/>
</dbReference>
<keyword evidence="9" id="KW-0812">Transmembrane</keyword>
<evidence type="ECO:0000259" key="10">
    <source>
        <dbReference type="Pfam" id="PF07730"/>
    </source>
</evidence>
<keyword evidence="4" id="KW-0808">Transferase</keyword>
<dbReference type="EMBL" id="WPCU01000005">
    <property type="protein sequence ID" value="MVA75777.1"/>
    <property type="molecule type" value="Genomic_DNA"/>
</dbReference>
<evidence type="ECO:0000256" key="4">
    <source>
        <dbReference type="ARBA" id="ARBA00022679"/>
    </source>
</evidence>
<feature type="transmembrane region" description="Helical" evidence="9">
    <location>
        <begin position="274"/>
        <end position="293"/>
    </location>
</feature>
<evidence type="ECO:0000256" key="1">
    <source>
        <dbReference type="ARBA" id="ARBA00000085"/>
    </source>
</evidence>
<feature type="transmembrane region" description="Helical" evidence="9">
    <location>
        <begin position="52"/>
        <end position="72"/>
    </location>
</feature>
<evidence type="ECO:0000313" key="11">
    <source>
        <dbReference type="EMBL" id="MVA75777.1"/>
    </source>
</evidence>
<evidence type="ECO:0000256" key="2">
    <source>
        <dbReference type="ARBA" id="ARBA00012438"/>
    </source>
</evidence>
<dbReference type="GO" id="GO:0000155">
    <property type="term" value="F:phosphorelay sensor kinase activity"/>
    <property type="evidence" value="ECO:0007669"/>
    <property type="project" value="InterPro"/>
</dbReference>
<feature type="transmembrane region" description="Helical" evidence="9">
    <location>
        <begin position="204"/>
        <end position="224"/>
    </location>
</feature>
<keyword evidence="9" id="KW-1133">Transmembrane helix</keyword>
<organism evidence="11 12">
    <name type="scientific">Auraticoccus cholistanensis</name>
    <dbReference type="NCBI Taxonomy" id="2656650"/>
    <lineage>
        <taxon>Bacteria</taxon>
        <taxon>Bacillati</taxon>
        <taxon>Actinomycetota</taxon>
        <taxon>Actinomycetes</taxon>
        <taxon>Propionibacteriales</taxon>
        <taxon>Propionibacteriaceae</taxon>
        <taxon>Auraticoccus</taxon>
    </lineage>
</organism>
<gene>
    <name evidence="11" type="ORF">GC722_07020</name>
</gene>
<dbReference type="GO" id="GO:0005524">
    <property type="term" value="F:ATP binding"/>
    <property type="evidence" value="ECO:0007669"/>
    <property type="project" value="UniProtKB-KW"/>
</dbReference>
<dbReference type="InterPro" id="IPR011712">
    <property type="entry name" value="Sig_transdc_His_kin_sub3_dim/P"/>
</dbReference>
<dbReference type="CDD" id="cd16917">
    <property type="entry name" value="HATPase_UhpB-NarQ-NarX-like"/>
    <property type="match status" value="1"/>
</dbReference>
<keyword evidence="9" id="KW-0472">Membrane</keyword>
<feature type="transmembrane region" description="Helical" evidence="9">
    <location>
        <begin position="79"/>
        <end position="101"/>
    </location>
</feature>
<keyword evidence="12" id="KW-1185">Reference proteome</keyword>
<dbReference type="InterPro" id="IPR050482">
    <property type="entry name" value="Sensor_HK_TwoCompSys"/>
</dbReference>
<evidence type="ECO:0000256" key="7">
    <source>
        <dbReference type="ARBA" id="ARBA00022840"/>
    </source>
</evidence>
<feature type="transmembrane region" description="Helical" evidence="9">
    <location>
        <begin position="145"/>
        <end position="165"/>
    </location>
</feature>
<feature type="transmembrane region" description="Helical" evidence="9">
    <location>
        <begin position="171"/>
        <end position="192"/>
    </location>
</feature>
<dbReference type="SUPFAM" id="SSF55874">
    <property type="entry name" value="ATPase domain of HSP90 chaperone/DNA topoisomerase II/histidine kinase"/>
    <property type="match status" value="1"/>
</dbReference>
<dbReference type="GO" id="GO:0046983">
    <property type="term" value="F:protein dimerization activity"/>
    <property type="evidence" value="ECO:0007669"/>
    <property type="project" value="InterPro"/>
</dbReference>
<feature type="domain" description="Signal transduction histidine kinase subgroup 3 dimerisation and phosphoacceptor" evidence="10">
    <location>
        <begin position="456"/>
        <end position="522"/>
    </location>
</feature>
<evidence type="ECO:0000256" key="9">
    <source>
        <dbReference type="SAM" id="Phobius"/>
    </source>
</evidence>
<keyword evidence="5" id="KW-0547">Nucleotide-binding</keyword>
<protein>
    <recommendedName>
        <fullName evidence="2">histidine kinase</fullName>
        <ecNumber evidence="2">2.7.13.3</ecNumber>
    </recommendedName>
</protein>
<accession>A0A6A9UX15</accession>
<comment type="catalytic activity">
    <reaction evidence="1">
        <text>ATP + protein L-histidine = ADP + protein N-phospho-L-histidine.</text>
        <dbReference type="EC" id="2.7.13.3"/>
    </reaction>
</comment>
<dbReference type="InterPro" id="IPR036890">
    <property type="entry name" value="HATPase_C_sf"/>
</dbReference>
<keyword evidence="7" id="KW-0067">ATP-binding</keyword>
<evidence type="ECO:0000256" key="5">
    <source>
        <dbReference type="ARBA" id="ARBA00022741"/>
    </source>
</evidence>
<dbReference type="EC" id="2.7.13.3" evidence="2"/>
<dbReference type="RefSeq" id="WP_156609310.1">
    <property type="nucleotide sequence ID" value="NZ_WPCU01000005.1"/>
</dbReference>
<sequence>MTTSEHTTTAGAVPGGMPRTALALAVTGWLLGVAAVLLYFTSEPDFTGDWLFIVVDAMVSAVYATVAAVVLARRRHVVAGLLTVTAVGGGLAALGGAYLQLTTVRGLPVVEPVAALFGTAWVPGTLALFLVVPWLVRDHPLGREWLGVLAGALVSVSFLGLRIIWPDSAVLLTGVVGAVVVMGLVTAAAVEWRRRHGPVEERNGLGWLALGTAVMALSFTPLLLPYGSLPFWITPALHLACQALFPAAVLAVVLRSRLWGLELAVSRAVLGQTLTLGLLALYLVVTVLATRLIGGDGPAQLLAAAAVVAAVQPSRLWLQRRIATLVHGQAHDPRRVAARMGSQLARASSTEELLQSLVESVGSTLRLESAALISDDAVLASWGTPTSTPQLVQLRHRDEPIGQLAVTLPPGETLGARGTAALEELSVVVASGLTLARSVWQLEAARDRLTRARLQERRVIRRELHDGLGPWLAGLRLGLRGAANLVERDPDAAVTMLAALQAELDQRIEDVRSVARSLLPPVLDELGLAAALEELVARHRDGGMRVELTAAGLDGLPPPVAAAGYAIASEAVINVARHAGVDACELSAVVVDGELQVTCTDHGVGFGDDAVAGVGTTAMRERAGELGGTLEIDPVVPSGTRVRARIPVSATPDRERVEPAAELATS</sequence>
<feature type="transmembrane region" description="Helical" evidence="9">
    <location>
        <begin position="236"/>
        <end position="254"/>
    </location>
</feature>
<keyword evidence="3" id="KW-0597">Phosphoprotein</keyword>
<dbReference type="Pfam" id="PF07730">
    <property type="entry name" value="HisKA_3"/>
    <property type="match status" value="1"/>
</dbReference>